<dbReference type="GO" id="GO:0005737">
    <property type="term" value="C:cytoplasm"/>
    <property type="evidence" value="ECO:0007669"/>
    <property type="project" value="UniProtKB-SubCell"/>
</dbReference>
<organism evidence="6 7">
    <name type="scientific">Roseomonas genomospecies 6</name>
    <dbReference type="NCBI Taxonomy" id="214106"/>
    <lineage>
        <taxon>Bacteria</taxon>
        <taxon>Pseudomonadati</taxon>
        <taxon>Pseudomonadota</taxon>
        <taxon>Alphaproteobacteria</taxon>
        <taxon>Acetobacterales</taxon>
        <taxon>Roseomonadaceae</taxon>
        <taxon>Roseomonas</taxon>
    </lineage>
</organism>
<dbReference type="EC" id="1.8.4.10" evidence="4"/>
<comment type="cofactor">
    <cofactor evidence="4">
        <name>[4Fe-4S] cluster</name>
        <dbReference type="ChEBI" id="CHEBI:49883"/>
    </cofactor>
    <text evidence="4">Binds 1 [4Fe-4S] cluster per subunit.</text>
</comment>
<keyword evidence="4" id="KW-0408">Iron</keyword>
<comment type="pathway">
    <text evidence="3 4">Sulfur metabolism; hydrogen sulfide biosynthesis; sulfite from sulfate.</text>
</comment>
<keyword evidence="2 4" id="KW-0560">Oxidoreductase</keyword>
<reference evidence="6 7" key="1">
    <citation type="submission" date="2018-07" db="EMBL/GenBank/DDBJ databases">
        <title>Genome sequence of Azospirillum sp. ATCC 49961.</title>
        <authorList>
            <person name="Sant'Anna F.H."/>
            <person name="Baldani J.I."/>
            <person name="Zilli J.E."/>
            <person name="Reis V.M."/>
            <person name="Hartmann A."/>
            <person name="Cruz L."/>
            <person name="de Souza E.M."/>
            <person name="de Oliveira Pedrosa F."/>
            <person name="Passaglia L.M.P."/>
        </authorList>
    </citation>
    <scope>NUCLEOTIDE SEQUENCE [LARGE SCALE GENOMIC DNA]</scope>
    <source>
        <strain evidence="6 7">ATCC 49961</strain>
    </source>
</reference>
<evidence type="ECO:0000313" key="6">
    <source>
        <dbReference type="EMBL" id="KAA0681467.1"/>
    </source>
</evidence>
<dbReference type="GO" id="GO:0043866">
    <property type="term" value="F:adenylyl-sulfate reductase (thioredoxin) activity"/>
    <property type="evidence" value="ECO:0007669"/>
    <property type="project" value="UniProtKB-EC"/>
</dbReference>
<keyword evidence="7" id="KW-1185">Reference proteome</keyword>
<comment type="catalytic activity">
    <reaction evidence="4">
        <text>[thioredoxin]-disulfide + sulfite + AMP + 2 H(+) = adenosine 5'-phosphosulfate + [thioredoxin]-dithiol</text>
        <dbReference type="Rhea" id="RHEA:21976"/>
        <dbReference type="Rhea" id="RHEA-COMP:10698"/>
        <dbReference type="Rhea" id="RHEA-COMP:10700"/>
        <dbReference type="ChEBI" id="CHEBI:15378"/>
        <dbReference type="ChEBI" id="CHEBI:17359"/>
        <dbReference type="ChEBI" id="CHEBI:29950"/>
        <dbReference type="ChEBI" id="CHEBI:50058"/>
        <dbReference type="ChEBI" id="CHEBI:58243"/>
        <dbReference type="ChEBI" id="CHEBI:456215"/>
        <dbReference type="EC" id="1.8.4.10"/>
    </reaction>
</comment>
<dbReference type="InterPro" id="IPR004511">
    <property type="entry name" value="PAPS/APS_Rdtase"/>
</dbReference>
<feature type="active site" description="Nucleophile; cysteine thiosulfonate intermediate" evidence="4">
    <location>
        <position position="236"/>
    </location>
</feature>
<protein>
    <recommendedName>
        <fullName evidence="4">Adenosine 5'-phosphosulfate reductase</fullName>
        <shortName evidence="4">APS reductase</shortName>
        <ecNumber evidence="4">1.8.4.10</ecNumber>
    </recommendedName>
    <alternativeName>
        <fullName evidence="4">5'-adenylylsulfate reductase</fullName>
    </alternativeName>
    <alternativeName>
        <fullName evidence="4">Thioredoxin-dependent 5'-adenylylsulfate reductase</fullName>
    </alternativeName>
</protein>
<feature type="binding site" evidence="4">
    <location>
        <position position="210"/>
    </location>
    <ligand>
        <name>[4Fe-4S] cluster</name>
        <dbReference type="ChEBI" id="CHEBI:49883"/>
    </ligand>
</feature>
<evidence type="ECO:0000313" key="7">
    <source>
        <dbReference type="Proteomes" id="UP000480854"/>
    </source>
</evidence>
<feature type="binding site" evidence="4">
    <location>
        <position position="213"/>
    </location>
    <ligand>
        <name>[4Fe-4S] cluster</name>
        <dbReference type="ChEBI" id="CHEBI:49883"/>
    </ligand>
</feature>
<keyword evidence="4" id="KW-0411">Iron-sulfur</keyword>
<dbReference type="GO" id="GO:0004604">
    <property type="term" value="F:phosphoadenylyl-sulfate reductase (thioredoxin) activity"/>
    <property type="evidence" value="ECO:0007669"/>
    <property type="project" value="UniProtKB-UniRule"/>
</dbReference>
<dbReference type="EMBL" id="QOKW01000006">
    <property type="protein sequence ID" value="KAA0681467.1"/>
    <property type="molecule type" value="Genomic_DNA"/>
</dbReference>
<dbReference type="OrthoDB" id="9794018at2"/>
<keyword evidence="4" id="KW-0479">Metal-binding</keyword>
<evidence type="ECO:0000256" key="3">
    <source>
        <dbReference type="ARBA" id="ARBA00024327"/>
    </source>
</evidence>
<dbReference type="HAMAP" id="MF_00063">
    <property type="entry name" value="CysH"/>
    <property type="match status" value="1"/>
</dbReference>
<dbReference type="Gene3D" id="3.40.50.620">
    <property type="entry name" value="HUPs"/>
    <property type="match status" value="1"/>
</dbReference>
<evidence type="ECO:0000256" key="1">
    <source>
        <dbReference type="ARBA" id="ARBA00009732"/>
    </source>
</evidence>
<comment type="caution">
    <text evidence="6">The sequence shown here is derived from an EMBL/GenBank/DDBJ whole genome shotgun (WGS) entry which is preliminary data.</text>
</comment>
<dbReference type="GO" id="GO:0051539">
    <property type="term" value="F:4 iron, 4 sulfur cluster binding"/>
    <property type="evidence" value="ECO:0007669"/>
    <property type="project" value="UniProtKB-UniRule"/>
</dbReference>
<comment type="function">
    <text evidence="4">Catalyzes the formation of sulfite from adenosine 5'-phosphosulfate (APS) using thioredoxin as an electron donor.</text>
</comment>
<dbReference type="SUPFAM" id="SSF52402">
    <property type="entry name" value="Adenine nucleotide alpha hydrolases-like"/>
    <property type="match status" value="1"/>
</dbReference>
<evidence type="ECO:0000259" key="5">
    <source>
        <dbReference type="Pfam" id="PF01507"/>
    </source>
</evidence>
<dbReference type="Pfam" id="PF01507">
    <property type="entry name" value="PAPS_reduct"/>
    <property type="match status" value="1"/>
</dbReference>
<feature type="binding site" evidence="4">
    <location>
        <position position="127"/>
    </location>
    <ligand>
        <name>[4Fe-4S] cluster</name>
        <dbReference type="ChEBI" id="CHEBI:49883"/>
    </ligand>
</feature>
<comment type="similarity">
    <text evidence="1 4">Belongs to the PAPS reductase family. CysH subfamily.</text>
</comment>
<dbReference type="NCBIfam" id="NF002537">
    <property type="entry name" value="PRK02090.1"/>
    <property type="match status" value="1"/>
</dbReference>
<sequence>MLDGFAQAVTSDCAADRVAGLAERYGRLEGAVLLNALLRDEFDGRVAVVSSFGTESAVLLAMAAEADPSFPVLFVNTGKLFGETLRYRDKLVSALGLTGVRTIGPTDADLEAEDADGLLFTRSHDACCHLRKTVPLDRALEGFDAWVTGRKRFQAATRAALPLFEAEEGTGRIKINPLALWDRERIDQEFARRNLPRHPLEADGFLSIGCFTCTERVAPGADPRSGRWAGTAKTECGIHTFTKTGTAP</sequence>
<dbReference type="Proteomes" id="UP000480854">
    <property type="component" value="Unassembled WGS sequence"/>
</dbReference>
<feature type="binding site" evidence="4">
    <location>
        <position position="128"/>
    </location>
    <ligand>
        <name>[4Fe-4S] cluster</name>
        <dbReference type="ChEBI" id="CHEBI:49883"/>
    </ligand>
</feature>
<gene>
    <name evidence="4" type="primary">cysH</name>
    <name evidence="6" type="ORF">DS843_10470</name>
</gene>
<dbReference type="GO" id="GO:0046872">
    <property type="term" value="F:metal ion binding"/>
    <property type="evidence" value="ECO:0007669"/>
    <property type="project" value="UniProtKB-KW"/>
</dbReference>
<dbReference type="GO" id="GO:0019379">
    <property type="term" value="P:sulfate assimilation, phosphoadenylyl sulfate reduction by phosphoadenylyl-sulfate reductase (thioredoxin)"/>
    <property type="evidence" value="ECO:0007669"/>
    <property type="project" value="UniProtKB-UniRule"/>
</dbReference>
<dbReference type="PIRSF" id="PIRSF000857">
    <property type="entry name" value="PAPS_reductase"/>
    <property type="match status" value="1"/>
</dbReference>
<evidence type="ECO:0000256" key="2">
    <source>
        <dbReference type="ARBA" id="ARBA00023002"/>
    </source>
</evidence>
<name>A0A9W7TZG5_9PROT</name>
<dbReference type="AlphaFoldDB" id="A0A9W7TZG5"/>
<dbReference type="InterPro" id="IPR002500">
    <property type="entry name" value="PAPS_reduct_dom"/>
</dbReference>
<proteinExistence type="inferred from homology"/>
<dbReference type="PANTHER" id="PTHR46509">
    <property type="entry name" value="PHOSPHOADENOSINE PHOSPHOSULFATE REDUCTASE"/>
    <property type="match status" value="1"/>
</dbReference>
<dbReference type="PANTHER" id="PTHR46509:SF1">
    <property type="entry name" value="PHOSPHOADENOSINE PHOSPHOSULFATE REDUCTASE"/>
    <property type="match status" value="1"/>
</dbReference>
<evidence type="ECO:0000256" key="4">
    <source>
        <dbReference type="HAMAP-Rule" id="MF_00063"/>
    </source>
</evidence>
<dbReference type="InterPro" id="IPR014729">
    <property type="entry name" value="Rossmann-like_a/b/a_fold"/>
</dbReference>
<feature type="domain" description="Phosphoadenosine phosphosulphate reductase" evidence="5">
    <location>
        <begin position="46"/>
        <end position="215"/>
    </location>
</feature>
<keyword evidence="4" id="KW-0963">Cytoplasm</keyword>
<accession>A0A9W7TZG5</accession>
<comment type="subcellular location">
    <subcellularLocation>
        <location evidence="4">Cytoplasm</location>
    </subcellularLocation>
</comment>
<dbReference type="RefSeq" id="WP_149468835.1">
    <property type="nucleotide sequence ID" value="NZ_QOKW01000006.1"/>
</dbReference>
<dbReference type="GO" id="GO:0070814">
    <property type="term" value="P:hydrogen sulfide biosynthetic process"/>
    <property type="evidence" value="ECO:0007669"/>
    <property type="project" value="UniProtKB-UniRule"/>
</dbReference>